<feature type="domain" description="Glutaredoxin" evidence="5">
    <location>
        <begin position="13"/>
        <end position="50"/>
    </location>
</feature>
<dbReference type="Gene3D" id="3.40.30.10">
    <property type="entry name" value="Glutaredoxin"/>
    <property type="match status" value="1"/>
</dbReference>
<evidence type="ECO:0000313" key="7">
    <source>
        <dbReference type="Proteomes" id="UP001180020"/>
    </source>
</evidence>
<evidence type="ECO:0000313" key="6">
    <source>
        <dbReference type="EMBL" id="KAK1317270.1"/>
    </source>
</evidence>
<comment type="subcellular location">
    <subcellularLocation>
        <location evidence="1">Cytoplasm</location>
    </subcellularLocation>
</comment>
<comment type="similarity">
    <text evidence="2">Belongs to the glutaredoxin family. CC-type subfamily.</text>
</comment>
<keyword evidence="4" id="KW-0676">Redox-active center</keyword>
<evidence type="ECO:0000256" key="3">
    <source>
        <dbReference type="ARBA" id="ARBA00022490"/>
    </source>
</evidence>
<accession>A0AAV9EU76</accession>
<dbReference type="Pfam" id="PF00462">
    <property type="entry name" value="Glutaredoxin"/>
    <property type="match status" value="1"/>
</dbReference>
<reference evidence="6" key="1">
    <citation type="journal article" date="2023" name="Nat. Commun.">
        <title>Diploid and tetraploid genomes of Acorus and the evolution of monocots.</title>
        <authorList>
            <person name="Ma L."/>
            <person name="Liu K.W."/>
            <person name="Li Z."/>
            <person name="Hsiao Y.Y."/>
            <person name="Qi Y."/>
            <person name="Fu T."/>
            <person name="Tang G.D."/>
            <person name="Zhang D."/>
            <person name="Sun W.H."/>
            <person name="Liu D.K."/>
            <person name="Li Y."/>
            <person name="Chen G.Z."/>
            <person name="Liu X.D."/>
            <person name="Liao X.Y."/>
            <person name="Jiang Y.T."/>
            <person name="Yu X."/>
            <person name="Hao Y."/>
            <person name="Huang J."/>
            <person name="Zhao X.W."/>
            <person name="Ke S."/>
            <person name="Chen Y.Y."/>
            <person name="Wu W.L."/>
            <person name="Hsu J.L."/>
            <person name="Lin Y.F."/>
            <person name="Huang M.D."/>
            <person name="Li C.Y."/>
            <person name="Huang L."/>
            <person name="Wang Z.W."/>
            <person name="Zhao X."/>
            <person name="Zhong W.Y."/>
            <person name="Peng D.H."/>
            <person name="Ahmad S."/>
            <person name="Lan S."/>
            <person name="Zhang J.S."/>
            <person name="Tsai W.C."/>
            <person name="Van de Peer Y."/>
            <person name="Liu Z.J."/>
        </authorList>
    </citation>
    <scope>NUCLEOTIDE SEQUENCE</scope>
    <source>
        <strain evidence="6">CP</strain>
    </source>
</reference>
<reference evidence="6" key="2">
    <citation type="submission" date="2023-06" db="EMBL/GenBank/DDBJ databases">
        <authorList>
            <person name="Ma L."/>
            <person name="Liu K.-W."/>
            <person name="Li Z."/>
            <person name="Hsiao Y.-Y."/>
            <person name="Qi Y."/>
            <person name="Fu T."/>
            <person name="Tang G."/>
            <person name="Zhang D."/>
            <person name="Sun W.-H."/>
            <person name="Liu D.-K."/>
            <person name="Li Y."/>
            <person name="Chen G.-Z."/>
            <person name="Liu X.-D."/>
            <person name="Liao X.-Y."/>
            <person name="Jiang Y.-T."/>
            <person name="Yu X."/>
            <person name="Hao Y."/>
            <person name="Huang J."/>
            <person name="Zhao X.-W."/>
            <person name="Ke S."/>
            <person name="Chen Y.-Y."/>
            <person name="Wu W.-L."/>
            <person name="Hsu J.-L."/>
            <person name="Lin Y.-F."/>
            <person name="Huang M.-D."/>
            <person name="Li C.-Y."/>
            <person name="Huang L."/>
            <person name="Wang Z.-W."/>
            <person name="Zhao X."/>
            <person name="Zhong W.-Y."/>
            <person name="Peng D.-H."/>
            <person name="Ahmad S."/>
            <person name="Lan S."/>
            <person name="Zhang J.-S."/>
            <person name="Tsai W.-C."/>
            <person name="Van De Peer Y."/>
            <person name="Liu Z.-J."/>
        </authorList>
    </citation>
    <scope>NUCLEOTIDE SEQUENCE</scope>
    <source>
        <strain evidence="6">CP</strain>
        <tissue evidence="6">Leaves</tissue>
    </source>
</reference>
<proteinExistence type="inferred from homology"/>
<dbReference type="InterPro" id="IPR011905">
    <property type="entry name" value="GlrX-like_pln_2"/>
</dbReference>
<dbReference type="InterPro" id="IPR036249">
    <property type="entry name" value="Thioredoxin-like_sf"/>
</dbReference>
<dbReference type="AlphaFoldDB" id="A0AAV9EU76"/>
<dbReference type="SUPFAM" id="SSF52833">
    <property type="entry name" value="Thioredoxin-like"/>
    <property type="match status" value="1"/>
</dbReference>
<organism evidence="6 7">
    <name type="scientific">Acorus calamus</name>
    <name type="common">Sweet flag</name>
    <dbReference type="NCBI Taxonomy" id="4465"/>
    <lineage>
        <taxon>Eukaryota</taxon>
        <taxon>Viridiplantae</taxon>
        <taxon>Streptophyta</taxon>
        <taxon>Embryophyta</taxon>
        <taxon>Tracheophyta</taxon>
        <taxon>Spermatophyta</taxon>
        <taxon>Magnoliopsida</taxon>
        <taxon>Liliopsida</taxon>
        <taxon>Acoraceae</taxon>
        <taxon>Acorus</taxon>
    </lineage>
</organism>
<sequence>MERVLKLASQRAVVIFSISSCCMCHTIKTLFCDIGVNLAIHDLDQDPKGRWRGRSIMT</sequence>
<keyword evidence="7" id="KW-1185">Reference proteome</keyword>
<gene>
    <name evidence="6" type="primary">GRXC14</name>
    <name evidence="6" type="ORF">QJS10_CPA05g00506</name>
</gene>
<comment type="caution">
    <text evidence="6">The sequence shown here is derived from an EMBL/GenBank/DDBJ whole genome shotgun (WGS) entry which is preliminary data.</text>
</comment>
<protein>
    <submittedName>
        <fullName evidence="6">Glutaredoxin-C14</fullName>
    </submittedName>
</protein>
<name>A0AAV9EU76_ACOCL</name>
<dbReference type="Proteomes" id="UP001180020">
    <property type="component" value="Unassembled WGS sequence"/>
</dbReference>
<dbReference type="PROSITE" id="PS51354">
    <property type="entry name" value="GLUTAREDOXIN_2"/>
    <property type="match status" value="1"/>
</dbReference>
<dbReference type="GO" id="GO:0005737">
    <property type="term" value="C:cytoplasm"/>
    <property type="evidence" value="ECO:0007669"/>
    <property type="project" value="UniProtKB-SubCell"/>
</dbReference>
<evidence type="ECO:0000256" key="4">
    <source>
        <dbReference type="ARBA" id="ARBA00023284"/>
    </source>
</evidence>
<evidence type="ECO:0000256" key="2">
    <source>
        <dbReference type="ARBA" id="ARBA00007568"/>
    </source>
</evidence>
<dbReference type="EMBL" id="JAUJYO010000005">
    <property type="protein sequence ID" value="KAK1317270.1"/>
    <property type="molecule type" value="Genomic_DNA"/>
</dbReference>
<evidence type="ECO:0000256" key="1">
    <source>
        <dbReference type="ARBA" id="ARBA00004496"/>
    </source>
</evidence>
<dbReference type="InterPro" id="IPR002109">
    <property type="entry name" value="Glutaredoxin"/>
</dbReference>
<keyword evidence="3" id="KW-0963">Cytoplasm</keyword>
<dbReference type="PANTHER" id="PTHR10168">
    <property type="entry name" value="GLUTAREDOXIN"/>
    <property type="match status" value="1"/>
</dbReference>
<evidence type="ECO:0000259" key="5">
    <source>
        <dbReference type="Pfam" id="PF00462"/>
    </source>
</evidence>